<organism evidence="1 2">
    <name type="scientific">Kitasatospora xanthocidica</name>
    <dbReference type="NCBI Taxonomy" id="83382"/>
    <lineage>
        <taxon>Bacteria</taxon>
        <taxon>Bacillati</taxon>
        <taxon>Actinomycetota</taxon>
        <taxon>Actinomycetes</taxon>
        <taxon>Kitasatosporales</taxon>
        <taxon>Streptomycetaceae</taxon>
        <taxon>Kitasatospora</taxon>
    </lineage>
</organism>
<proteinExistence type="predicted"/>
<sequence>MVTGDADASFAWITAELDQARAVRRDGRRTLDLGGNVPVHAGQELWLRAVAVAMVISEGNE</sequence>
<evidence type="ECO:0000313" key="2">
    <source>
        <dbReference type="Proteomes" id="UP000263377"/>
    </source>
</evidence>
<evidence type="ECO:0000313" key="1">
    <source>
        <dbReference type="EMBL" id="RGD58045.1"/>
    </source>
</evidence>
<accession>A0A372ZS72</accession>
<reference evidence="1 2" key="1">
    <citation type="submission" date="2018-08" db="EMBL/GenBank/DDBJ databases">
        <title>Diversity &amp; Physiological Properties of Lignin-Decomposing Actinobacteria from Soil.</title>
        <authorList>
            <person name="Roh S.G."/>
            <person name="Kim S.B."/>
        </authorList>
    </citation>
    <scope>NUCLEOTIDE SEQUENCE [LARGE SCALE GENOMIC DNA]</scope>
    <source>
        <strain evidence="1 2">MMS17-GH009</strain>
    </source>
</reference>
<dbReference type="EMBL" id="QVIG01000001">
    <property type="protein sequence ID" value="RGD58045.1"/>
    <property type="molecule type" value="Genomic_DNA"/>
</dbReference>
<protein>
    <submittedName>
        <fullName evidence="1">Uncharacterized protein</fullName>
    </submittedName>
</protein>
<comment type="caution">
    <text evidence="1">The sequence shown here is derived from an EMBL/GenBank/DDBJ whole genome shotgun (WGS) entry which is preliminary data.</text>
</comment>
<dbReference type="AlphaFoldDB" id="A0A372ZS72"/>
<keyword evidence="2" id="KW-1185">Reference proteome</keyword>
<gene>
    <name evidence="1" type="ORF">DR950_09805</name>
</gene>
<name>A0A372ZS72_9ACTN</name>
<dbReference type="Proteomes" id="UP000263377">
    <property type="component" value="Unassembled WGS sequence"/>
</dbReference>